<dbReference type="SMART" id="SM00382">
    <property type="entry name" value="AAA"/>
    <property type="match status" value="1"/>
</dbReference>
<name>A0A0G1U6A2_9BACT</name>
<keyword evidence="6" id="KW-0067">ATP-binding</keyword>
<keyword evidence="5" id="KW-0547">Nucleotide-binding</keyword>
<dbReference type="AlphaFoldDB" id="A0A0G1U6A2"/>
<dbReference type="PROSITE" id="PS50929">
    <property type="entry name" value="ABC_TM1F"/>
    <property type="match status" value="1"/>
</dbReference>
<comment type="caution">
    <text evidence="12">The sequence shown here is derived from an EMBL/GenBank/DDBJ whole genome shotgun (WGS) entry which is preliminary data.</text>
</comment>
<feature type="domain" description="ABC transporter" evidence="10">
    <location>
        <begin position="337"/>
        <end position="592"/>
    </location>
</feature>
<evidence type="ECO:0000313" key="13">
    <source>
        <dbReference type="Proteomes" id="UP000034403"/>
    </source>
</evidence>
<dbReference type="InterPro" id="IPR039421">
    <property type="entry name" value="Type_1_exporter"/>
</dbReference>
<dbReference type="InterPro" id="IPR003439">
    <property type="entry name" value="ABC_transporter-like_ATP-bd"/>
</dbReference>
<evidence type="ECO:0000256" key="1">
    <source>
        <dbReference type="ARBA" id="ARBA00004651"/>
    </source>
</evidence>
<dbReference type="GO" id="GO:0005524">
    <property type="term" value="F:ATP binding"/>
    <property type="evidence" value="ECO:0007669"/>
    <property type="project" value="UniProtKB-KW"/>
</dbReference>
<gene>
    <name evidence="12" type="ORF">UY20_C0007G0002</name>
</gene>
<dbReference type="InterPro" id="IPR036640">
    <property type="entry name" value="ABC1_TM_sf"/>
</dbReference>
<dbReference type="PROSITE" id="PS50893">
    <property type="entry name" value="ABC_TRANSPORTER_2"/>
    <property type="match status" value="1"/>
</dbReference>
<dbReference type="Gene3D" id="3.40.50.300">
    <property type="entry name" value="P-loop containing nucleotide triphosphate hydrolases"/>
    <property type="match status" value="1"/>
</dbReference>
<dbReference type="GO" id="GO:0015421">
    <property type="term" value="F:ABC-type oligopeptide transporter activity"/>
    <property type="evidence" value="ECO:0007669"/>
    <property type="project" value="TreeGrafter"/>
</dbReference>
<dbReference type="FunFam" id="3.40.50.300:FF:000221">
    <property type="entry name" value="Multidrug ABC transporter ATP-binding protein"/>
    <property type="match status" value="1"/>
</dbReference>
<dbReference type="PROSITE" id="PS00211">
    <property type="entry name" value="ABC_TRANSPORTER_1"/>
    <property type="match status" value="1"/>
</dbReference>
<keyword evidence="4 9" id="KW-0812">Transmembrane</keyword>
<dbReference type="InterPro" id="IPR003593">
    <property type="entry name" value="AAA+_ATPase"/>
</dbReference>
<dbReference type="InterPro" id="IPR017871">
    <property type="entry name" value="ABC_transporter-like_CS"/>
</dbReference>
<dbReference type="CDD" id="cd07346">
    <property type="entry name" value="ABC_6TM_exporters"/>
    <property type="match status" value="1"/>
</dbReference>
<sequence length="595" mass="67187">MKQFVKRVIEVYRPYRWAMLGVFGFIACAQAVNLAAPYLQGKVIDNLINKRPIGQIYLLVAATLVMSLLQIAIMYFRERNEIKRIDFSVPRHVSRTTLEKVLGFSIGQHISENSGIKQSIISRGQHSLTTLAMQSLYQVLPTVVEVIFLIGVLLYFSTVLGSVALLGVLVYASFILYTNTHFRGDYKKLEEMHNKNSKFQGEVLRNVELVLSNAQEQRAVRECDESFGEVSDFGRNVATRFNNFASIRNAIVNLVRFSILSTGVYLVYRGDYTVGQLVMFLSWAGQALGQVSNVGNLHRQLIQLYTSVQKYFDMLAIEPDVTILPNPVRPDKFHGRIEFKNVTLRYKRRDDPDEEQKETSEPVREVHPALKNVSFAIEPGQTVAFVGESGAGKTTVVHALLRAQDPEEGQIVVDGNDLRVLDLKHFRESIGIVDQEVSLFDHTLRYNITYGLNGRSGSITDADLDRIAEMSCINRFFPRLEKGYDTIIGERGIKLSGGEKQRVGIARALIKEPDILIFDEATSNLDSENEALIRESIEKAAQGRTTIIIAHRFSTIRKVDKVIVFDKGQVVGQGTHKELALSCEPYRRLIHRQIF</sequence>
<evidence type="ECO:0000256" key="4">
    <source>
        <dbReference type="ARBA" id="ARBA00022692"/>
    </source>
</evidence>
<dbReference type="Pfam" id="PF00005">
    <property type="entry name" value="ABC_tran"/>
    <property type="match status" value="1"/>
</dbReference>
<dbReference type="PROSITE" id="PS51257">
    <property type="entry name" value="PROKAR_LIPOPROTEIN"/>
    <property type="match status" value="1"/>
</dbReference>
<organism evidence="12 13">
    <name type="scientific">Candidatus Yanofskybacteria bacterium GW2011_GWA1_48_10</name>
    <dbReference type="NCBI Taxonomy" id="1619022"/>
    <lineage>
        <taxon>Bacteria</taxon>
        <taxon>Candidatus Yanofskyibacteriota</taxon>
    </lineage>
</organism>
<reference evidence="12 13" key="1">
    <citation type="journal article" date="2015" name="Nature">
        <title>rRNA introns, odd ribosomes, and small enigmatic genomes across a large radiation of phyla.</title>
        <authorList>
            <person name="Brown C.T."/>
            <person name="Hug L.A."/>
            <person name="Thomas B.C."/>
            <person name="Sharon I."/>
            <person name="Castelle C.J."/>
            <person name="Singh A."/>
            <person name="Wilkins M.J."/>
            <person name="Williams K.H."/>
            <person name="Banfield J.F."/>
        </authorList>
    </citation>
    <scope>NUCLEOTIDE SEQUENCE [LARGE SCALE GENOMIC DNA]</scope>
</reference>
<keyword evidence="7 9" id="KW-1133">Transmembrane helix</keyword>
<evidence type="ECO:0000313" key="12">
    <source>
        <dbReference type="EMBL" id="KKU89646.1"/>
    </source>
</evidence>
<dbReference type="PANTHER" id="PTHR43394">
    <property type="entry name" value="ATP-DEPENDENT PERMEASE MDL1, MITOCHONDRIAL"/>
    <property type="match status" value="1"/>
</dbReference>
<protein>
    <submittedName>
        <fullName evidence="12">ABC transporter related protein</fullName>
    </submittedName>
</protein>
<evidence type="ECO:0000256" key="8">
    <source>
        <dbReference type="ARBA" id="ARBA00023136"/>
    </source>
</evidence>
<dbReference type="Pfam" id="PF00664">
    <property type="entry name" value="ABC_membrane"/>
    <property type="match status" value="1"/>
</dbReference>
<evidence type="ECO:0000259" key="11">
    <source>
        <dbReference type="PROSITE" id="PS50929"/>
    </source>
</evidence>
<evidence type="ECO:0000256" key="2">
    <source>
        <dbReference type="ARBA" id="ARBA00022448"/>
    </source>
</evidence>
<evidence type="ECO:0000256" key="6">
    <source>
        <dbReference type="ARBA" id="ARBA00022840"/>
    </source>
</evidence>
<feature type="transmembrane region" description="Helical" evidence="9">
    <location>
        <begin position="15"/>
        <end position="36"/>
    </location>
</feature>
<feature type="domain" description="ABC transmembrane type-1" evidence="11">
    <location>
        <begin position="20"/>
        <end position="303"/>
    </location>
</feature>
<dbReference type="InterPro" id="IPR027417">
    <property type="entry name" value="P-loop_NTPase"/>
</dbReference>
<dbReference type="InterPro" id="IPR011527">
    <property type="entry name" value="ABC1_TM_dom"/>
</dbReference>
<evidence type="ECO:0000256" key="5">
    <source>
        <dbReference type="ARBA" id="ARBA00022741"/>
    </source>
</evidence>
<dbReference type="SUPFAM" id="SSF90123">
    <property type="entry name" value="ABC transporter transmembrane region"/>
    <property type="match status" value="1"/>
</dbReference>
<proteinExistence type="predicted"/>
<dbReference type="Gene3D" id="1.20.1560.10">
    <property type="entry name" value="ABC transporter type 1, transmembrane domain"/>
    <property type="match status" value="1"/>
</dbReference>
<dbReference type="GO" id="GO:0005886">
    <property type="term" value="C:plasma membrane"/>
    <property type="evidence" value="ECO:0007669"/>
    <property type="project" value="UniProtKB-SubCell"/>
</dbReference>
<evidence type="ECO:0000256" key="3">
    <source>
        <dbReference type="ARBA" id="ARBA00022475"/>
    </source>
</evidence>
<dbReference type="GO" id="GO:0016887">
    <property type="term" value="F:ATP hydrolysis activity"/>
    <property type="evidence" value="ECO:0007669"/>
    <property type="project" value="InterPro"/>
</dbReference>
<dbReference type="SUPFAM" id="SSF52540">
    <property type="entry name" value="P-loop containing nucleoside triphosphate hydrolases"/>
    <property type="match status" value="1"/>
</dbReference>
<evidence type="ECO:0000256" key="7">
    <source>
        <dbReference type="ARBA" id="ARBA00022989"/>
    </source>
</evidence>
<dbReference type="EMBL" id="LCPC01000007">
    <property type="protein sequence ID" value="KKU89646.1"/>
    <property type="molecule type" value="Genomic_DNA"/>
</dbReference>
<keyword evidence="8 9" id="KW-0472">Membrane</keyword>
<accession>A0A0G1U6A2</accession>
<feature type="transmembrane region" description="Helical" evidence="9">
    <location>
        <begin position="56"/>
        <end position="76"/>
    </location>
</feature>
<evidence type="ECO:0000256" key="9">
    <source>
        <dbReference type="SAM" id="Phobius"/>
    </source>
</evidence>
<comment type="subcellular location">
    <subcellularLocation>
        <location evidence="1">Cell membrane</location>
        <topology evidence="1">Multi-pass membrane protein</topology>
    </subcellularLocation>
</comment>
<keyword evidence="3" id="KW-1003">Cell membrane</keyword>
<dbReference type="PANTHER" id="PTHR43394:SF1">
    <property type="entry name" value="ATP-BINDING CASSETTE SUB-FAMILY B MEMBER 10, MITOCHONDRIAL"/>
    <property type="match status" value="1"/>
</dbReference>
<evidence type="ECO:0000259" key="10">
    <source>
        <dbReference type="PROSITE" id="PS50893"/>
    </source>
</evidence>
<keyword evidence="2" id="KW-0813">Transport</keyword>
<dbReference type="Proteomes" id="UP000034403">
    <property type="component" value="Unassembled WGS sequence"/>
</dbReference>